<feature type="transmembrane region" description="Helical" evidence="5">
    <location>
        <begin position="29"/>
        <end position="50"/>
    </location>
</feature>
<evidence type="ECO:0000256" key="5">
    <source>
        <dbReference type="SAM" id="Phobius"/>
    </source>
</evidence>
<evidence type="ECO:0000256" key="4">
    <source>
        <dbReference type="ARBA" id="ARBA00023136"/>
    </source>
</evidence>
<evidence type="ECO:0000313" key="8">
    <source>
        <dbReference type="Proteomes" id="UP000316852"/>
    </source>
</evidence>
<dbReference type="Proteomes" id="UP000316852">
    <property type="component" value="Unassembled WGS sequence"/>
</dbReference>
<accession>A0A538TAL5</accession>
<comment type="subcellular location">
    <subcellularLocation>
        <location evidence="1">Membrane</location>
        <topology evidence="1">Multi-pass membrane protein</topology>
    </subcellularLocation>
</comment>
<feature type="transmembrane region" description="Helical" evidence="5">
    <location>
        <begin position="117"/>
        <end position="134"/>
    </location>
</feature>
<dbReference type="InterPro" id="IPR007016">
    <property type="entry name" value="O-antigen_ligase-rel_domated"/>
</dbReference>
<feature type="transmembrane region" description="Helical" evidence="5">
    <location>
        <begin position="336"/>
        <end position="356"/>
    </location>
</feature>
<feature type="transmembrane region" description="Helical" evidence="5">
    <location>
        <begin position="368"/>
        <end position="387"/>
    </location>
</feature>
<feature type="transmembrane region" description="Helical" evidence="5">
    <location>
        <begin position="91"/>
        <end position="110"/>
    </location>
</feature>
<feature type="transmembrane region" description="Helical" evidence="5">
    <location>
        <begin position="221"/>
        <end position="241"/>
    </location>
</feature>
<proteinExistence type="predicted"/>
<dbReference type="InterPro" id="IPR051533">
    <property type="entry name" value="WaaL-like"/>
</dbReference>
<feature type="transmembrane region" description="Helical" evidence="5">
    <location>
        <begin position="62"/>
        <end position="79"/>
    </location>
</feature>
<dbReference type="GO" id="GO:0016874">
    <property type="term" value="F:ligase activity"/>
    <property type="evidence" value="ECO:0007669"/>
    <property type="project" value="UniProtKB-KW"/>
</dbReference>
<dbReference type="Pfam" id="PF04932">
    <property type="entry name" value="Wzy_C"/>
    <property type="match status" value="1"/>
</dbReference>
<protein>
    <submittedName>
        <fullName evidence="7">O-antigen ligase family protein</fullName>
    </submittedName>
</protein>
<evidence type="ECO:0000256" key="3">
    <source>
        <dbReference type="ARBA" id="ARBA00022989"/>
    </source>
</evidence>
<comment type="caution">
    <text evidence="7">The sequence shown here is derived from an EMBL/GenBank/DDBJ whole genome shotgun (WGS) entry which is preliminary data.</text>
</comment>
<gene>
    <name evidence="7" type="ORF">E6K76_01070</name>
</gene>
<dbReference type="PANTHER" id="PTHR37422">
    <property type="entry name" value="TEICHURONIC ACID BIOSYNTHESIS PROTEIN TUAE"/>
    <property type="match status" value="1"/>
</dbReference>
<dbReference type="AlphaFoldDB" id="A0A538TAL5"/>
<keyword evidence="7" id="KW-0436">Ligase</keyword>
<keyword evidence="2 5" id="KW-0812">Transmembrane</keyword>
<dbReference type="EMBL" id="VBOW01000013">
    <property type="protein sequence ID" value="TMQ60617.1"/>
    <property type="molecule type" value="Genomic_DNA"/>
</dbReference>
<feature type="domain" description="O-antigen ligase-related" evidence="6">
    <location>
        <begin position="208"/>
        <end position="345"/>
    </location>
</feature>
<organism evidence="7 8">
    <name type="scientific">Eiseniibacteriota bacterium</name>
    <dbReference type="NCBI Taxonomy" id="2212470"/>
    <lineage>
        <taxon>Bacteria</taxon>
        <taxon>Candidatus Eiseniibacteriota</taxon>
    </lineage>
</organism>
<feature type="transmembrane region" description="Helical" evidence="5">
    <location>
        <begin position="199"/>
        <end position="215"/>
    </location>
</feature>
<keyword evidence="3 5" id="KW-1133">Transmembrane helix</keyword>
<dbReference type="GO" id="GO:0016020">
    <property type="term" value="C:membrane"/>
    <property type="evidence" value="ECO:0007669"/>
    <property type="project" value="UniProtKB-SubCell"/>
</dbReference>
<keyword evidence="4 5" id="KW-0472">Membrane</keyword>
<dbReference type="PANTHER" id="PTHR37422:SF13">
    <property type="entry name" value="LIPOPOLYSACCHARIDE BIOSYNTHESIS PROTEIN PA4999-RELATED"/>
    <property type="match status" value="1"/>
</dbReference>
<evidence type="ECO:0000256" key="1">
    <source>
        <dbReference type="ARBA" id="ARBA00004141"/>
    </source>
</evidence>
<feature type="transmembrane region" description="Helical" evidence="5">
    <location>
        <begin position="174"/>
        <end position="192"/>
    </location>
</feature>
<reference evidence="7 8" key="1">
    <citation type="journal article" date="2019" name="Nat. Microbiol.">
        <title>Mediterranean grassland soil C-N compound turnover is dependent on rainfall and depth, and is mediated by genomically divergent microorganisms.</title>
        <authorList>
            <person name="Diamond S."/>
            <person name="Andeer P.F."/>
            <person name="Li Z."/>
            <person name="Crits-Christoph A."/>
            <person name="Burstein D."/>
            <person name="Anantharaman K."/>
            <person name="Lane K.R."/>
            <person name="Thomas B.C."/>
            <person name="Pan C."/>
            <person name="Northen T.R."/>
            <person name="Banfield J.F."/>
        </authorList>
    </citation>
    <scope>NUCLEOTIDE SEQUENCE [LARGE SCALE GENOMIC DNA]</scope>
    <source>
        <strain evidence="7">WS_6</strain>
    </source>
</reference>
<sequence>MTYLALVSLAFLAALYSTGLKYVLHNRYALLIPDFAFASILLLLMARELVERRPIRRENIPLFLAVCAYLVTGLLEIGNPNVPSVRAGLEGFRKTCLYISPALVGLYLGWSPNTAKRFIHILALATVPLCLYSVKQFLAPTAFDLQIPEQNTAGEAVYNVFGVYRATSLLGSPFALGFMGNVAVALGFYLAATRTAAPWVWVVICGGVAAIVASLTRVSIVAGLVLAAVAPAMILRAHGWILRSGASIILLALVGMSLSMTPVAGQVARSLDLRYLEEDRAYARFEGYDAGLTELARSPLMGYGAGSAGDGLDSYFSGSVYLPASHNVLLKIGFELGLVGLLAFLLFCISWIRIAIHRYQAAASRSEKALIGLAGCLFIVFIIQGASGSGIDSFPANAITFFIMGLVAGTKGRCTEI</sequence>
<evidence type="ECO:0000256" key="2">
    <source>
        <dbReference type="ARBA" id="ARBA00022692"/>
    </source>
</evidence>
<name>A0A538TAL5_UNCEI</name>
<evidence type="ECO:0000313" key="7">
    <source>
        <dbReference type="EMBL" id="TMQ60617.1"/>
    </source>
</evidence>
<feature type="transmembrane region" description="Helical" evidence="5">
    <location>
        <begin position="248"/>
        <end position="268"/>
    </location>
</feature>
<evidence type="ECO:0000259" key="6">
    <source>
        <dbReference type="Pfam" id="PF04932"/>
    </source>
</evidence>